<dbReference type="CDD" id="cd00808">
    <property type="entry name" value="GluRS_core"/>
    <property type="match status" value="1"/>
</dbReference>
<comment type="function">
    <text evidence="8">Catalyzes the attachment of glutamate to tRNA(Glu) in a two-step reaction: glutamate is first activated by ATP to form Glu-AMP and then transferred to the acceptor end of tRNA(Glu).</text>
</comment>
<dbReference type="Pfam" id="PF19269">
    <property type="entry name" value="Anticodon_2"/>
    <property type="match status" value="1"/>
</dbReference>
<feature type="short sequence motif" description="'KMSKS' region" evidence="8">
    <location>
        <begin position="235"/>
        <end position="239"/>
    </location>
</feature>
<evidence type="ECO:0000256" key="3">
    <source>
        <dbReference type="ARBA" id="ARBA00022598"/>
    </source>
</evidence>
<dbReference type="Gene3D" id="1.10.8.70">
    <property type="entry name" value="Glutamate-tRNA synthetase, class I, anticodon-binding domain 1"/>
    <property type="match status" value="1"/>
</dbReference>
<dbReference type="AlphaFoldDB" id="A0A832MMS3"/>
<keyword evidence="6 8" id="KW-0648">Protein biosynthesis</keyword>
<dbReference type="GO" id="GO:0005829">
    <property type="term" value="C:cytosol"/>
    <property type="evidence" value="ECO:0007669"/>
    <property type="project" value="TreeGrafter"/>
</dbReference>
<dbReference type="PANTHER" id="PTHR43311:SF2">
    <property type="entry name" value="GLUTAMATE--TRNA LIGASE, MITOCHONDRIAL-RELATED"/>
    <property type="match status" value="1"/>
</dbReference>
<dbReference type="PRINTS" id="PR00987">
    <property type="entry name" value="TRNASYNTHGLU"/>
</dbReference>
<feature type="domain" description="Glutamyl/glutaminyl-tRNA synthetase class Ib catalytic" evidence="9">
    <location>
        <begin position="3"/>
        <end position="303"/>
    </location>
</feature>
<dbReference type="InterPro" id="IPR049940">
    <property type="entry name" value="GluQ/Sye"/>
</dbReference>
<dbReference type="InterPro" id="IPR008925">
    <property type="entry name" value="aa_tRNA-synth_I_cd-bd_sf"/>
</dbReference>
<dbReference type="InterPro" id="IPR020058">
    <property type="entry name" value="Glu/Gln-tRNA-synth_Ib_cat-dom"/>
</dbReference>
<feature type="domain" description="Aminoacyl-tRNA synthetase class I anticodon-binding" evidence="10">
    <location>
        <begin position="317"/>
        <end position="462"/>
    </location>
</feature>
<evidence type="ECO:0000259" key="9">
    <source>
        <dbReference type="Pfam" id="PF00749"/>
    </source>
</evidence>
<dbReference type="PROSITE" id="PS00178">
    <property type="entry name" value="AA_TRNA_LIGASE_I"/>
    <property type="match status" value="1"/>
</dbReference>
<evidence type="ECO:0000256" key="5">
    <source>
        <dbReference type="ARBA" id="ARBA00022840"/>
    </source>
</evidence>
<accession>A0A832MMS3</accession>
<keyword evidence="2 8" id="KW-0963">Cytoplasm</keyword>
<dbReference type="InterPro" id="IPR033910">
    <property type="entry name" value="GluRS_core"/>
</dbReference>
<organism evidence="11">
    <name type="scientific">Pseudothermotoga hypogea</name>
    <dbReference type="NCBI Taxonomy" id="57487"/>
    <lineage>
        <taxon>Bacteria</taxon>
        <taxon>Thermotogati</taxon>
        <taxon>Thermotogota</taxon>
        <taxon>Thermotogae</taxon>
        <taxon>Thermotogales</taxon>
        <taxon>Thermotogaceae</taxon>
        <taxon>Pseudothermotoga</taxon>
    </lineage>
</organism>
<comment type="caution">
    <text evidence="8">Lacks conserved residue(s) required for the propagation of feature annotation.</text>
</comment>
<comment type="caution">
    <text evidence="11">The sequence shown here is derived from an EMBL/GenBank/DDBJ whole genome shotgun (WGS) entry which is preliminary data.</text>
</comment>
<dbReference type="Gene3D" id="3.40.50.620">
    <property type="entry name" value="HUPs"/>
    <property type="match status" value="1"/>
</dbReference>
<dbReference type="InterPro" id="IPR001412">
    <property type="entry name" value="aa-tRNA-synth_I_CS"/>
</dbReference>
<keyword evidence="4 8" id="KW-0547">Nucleotide-binding</keyword>
<dbReference type="Gene3D" id="1.10.1160.10">
    <property type="entry name" value="Glutamyl-trna Synthetase, Domain 2"/>
    <property type="match status" value="1"/>
</dbReference>
<dbReference type="GO" id="GO:0008270">
    <property type="term" value="F:zinc ion binding"/>
    <property type="evidence" value="ECO:0007669"/>
    <property type="project" value="InterPro"/>
</dbReference>
<dbReference type="GO" id="GO:0000049">
    <property type="term" value="F:tRNA binding"/>
    <property type="evidence" value="ECO:0007669"/>
    <property type="project" value="InterPro"/>
</dbReference>
<dbReference type="NCBIfam" id="TIGR00464">
    <property type="entry name" value="gltX_bact"/>
    <property type="match status" value="1"/>
</dbReference>
<dbReference type="InterPro" id="IPR020061">
    <property type="entry name" value="Glu_tRNA_lig_a-bdl"/>
</dbReference>
<dbReference type="GO" id="GO:0004818">
    <property type="term" value="F:glutamate-tRNA ligase activity"/>
    <property type="evidence" value="ECO:0007669"/>
    <property type="project" value="UniProtKB-UniRule"/>
</dbReference>
<dbReference type="InterPro" id="IPR014729">
    <property type="entry name" value="Rossmann-like_a/b/a_fold"/>
</dbReference>
<dbReference type="SUPFAM" id="SSF52374">
    <property type="entry name" value="Nucleotidylyl transferase"/>
    <property type="match status" value="1"/>
</dbReference>
<reference evidence="11" key="1">
    <citation type="journal article" date="2020" name="mSystems">
        <title>Genome- and Community-Level Interaction Insights into Carbon Utilization and Element Cycling Functions of Hydrothermarchaeota in Hydrothermal Sediment.</title>
        <authorList>
            <person name="Zhou Z."/>
            <person name="Liu Y."/>
            <person name="Xu W."/>
            <person name="Pan J."/>
            <person name="Luo Z.H."/>
            <person name="Li M."/>
        </authorList>
    </citation>
    <scope>NUCLEOTIDE SEQUENCE [LARGE SCALE GENOMIC DNA]</scope>
    <source>
        <strain evidence="11">SpSt-86</strain>
    </source>
</reference>
<dbReference type="GO" id="GO:0006424">
    <property type="term" value="P:glutamyl-tRNA aminoacylation"/>
    <property type="evidence" value="ECO:0007669"/>
    <property type="project" value="UniProtKB-UniRule"/>
</dbReference>
<gene>
    <name evidence="8" type="primary">gltX</name>
    <name evidence="11" type="ORF">ENW55_06425</name>
</gene>
<dbReference type="Gene3D" id="3.90.800.10">
    <property type="entry name" value="Glutamyl-tRNA Synthetase, Domain 3"/>
    <property type="match status" value="1"/>
</dbReference>
<comment type="similarity">
    <text evidence="1 8">Belongs to the class-I aminoacyl-tRNA synthetase family. Glutamate--tRNA ligase type 1 subfamily.</text>
</comment>
<keyword evidence="3 8" id="KW-0436">Ligase</keyword>
<dbReference type="InterPro" id="IPR000924">
    <property type="entry name" value="Glu/Gln-tRNA-synth"/>
</dbReference>
<dbReference type="EC" id="6.1.1.17" evidence="8"/>
<evidence type="ECO:0000256" key="4">
    <source>
        <dbReference type="ARBA" id="ARBA00022741"/>
    </source>
</evidence>
<dbReference type="InterPro" id="IPR020751">
    <property type="entry name" value="aa-tRNA-synth_I_codon-bd_sub2"/>
</dbReference>
<keyword evidence="7 8" id="KW-0030">Aminoacyl-tRNA synthetase</keyword>
<dbReference type="Pfam" id="PF00749">
    <property type="entry name" value="tRNA-synt_1c"/>
    <property type="match status" value="1"/>
</dbReference>
<evidence type="ECO:0000256" key="2">
    <source>
        <dbReference type="ARBA" id="ARBA00022490"/>
    </source>
</evidence>
<evidence type="ECO:0000256" key="7">
    <source>
        <dbReference type="ARBA" id="ARBA00023146"/>
    </source>
</evidence>
<dbReference type="SUPFAM" id="SSF48163">
    <property type="entry name" value="An anticodon-binding domain of class I aminoacyl-tRNA synthetases"/>
    <property type="match status" value="1"/>
</dbReference>
<dbReference type="InterPro" id="IPR004527">
    <property type="entry name" value="Glu-tRNA-ligase_bac/mito"/>
</dbReference>
<feature type="binding site" evidence="8">
    <location>
        <position position="238"/>
    </location>
    <ligand>
        <name>ATP</name>
        <dbReference type="ChEBI" id="CHEBI:30616"/>
    </ligand>
</feature>
<dbReference type="PANTHER" id="PTHR43311">
    <property type="entry name" value="GLUTAMATE--TRNA LIGASE"/>
    <property type="match status" value="1"/>
</dbReference>
<evidence type="ECO:0000259" key="10">
    <source>
        <dbReference type="Pfam" id="PF19269"/>
    </source>
</evidence>
<comment type="catalytic activity">
    <reaction evidence="8">
        <text>tRNA(Glu) + L-glutamate + ATP = L-glutamyl-tRNA(Glu) + AMP + diphosphate</text>
        <dbReference type="Rhea" id="RHEA:23540"/>
        <dbReference type="Rhea" id="RHEA-COMP:9663"/>
        <dbReference type="Rhea" id="RHEA-COMP:9680"/>
        <dbReference type="ChEBI" id="CHEBI:29985"/>
        <dbReference type="ChEBI" id="CHEBI:30616"/>
        <dbReference type="ChEBI" id="CHEBI:33019"/>
        <dbReference type="ChEBI" id="CHEBI:78442"/>
        <dbReference type="ChEBI" id="CHEBI:78520"/>
        <dbReference type="ChEBI" id="CHEBI:456215"/>
        <dbReference type="EC" id="6.1.1.17"/>
    </reaction>
</comment>
<dbReference type="EMBL" id="DTKQ01000048">
    <property type="protein sequence ID" value="HGZ79601.1"/>
    <property type="molecule type" value="Genomic_DNA"/>
</dbReference>
<evidence type="ECO:0000256" key="6">
    <source>
        <dbReference type="ARBA" id="ARBA00022917"/>
    </source>
</evidence>
<comment type="subcellular location">
    <subcellularLocation>
        <location evidence="8">Cytoplasm</location>
    </subcellularLocation>
</comment>
<evidence type="ECO:0000256" key="8">
    <source>
        <dbReference type="HAMAP-Rule" id="MF_00022"/>
    </source>
</evidence>
<comment type="subunit">
    <text evidence="8">Monomer.</text>
</comment>
<keyword evidence="5 8" id="KW-0067">ATP-binding</keyword>
<dbReference type="InterPro" id="IPR045462">
    <property type="entry name" value="aa-tRNA-synth_I_cd-bd"/>
</dbReference>
<name>A0A832MMS3_9THEM</name>
<dbReference type="GO" id="GO:0005524">
    <property type="term" value="F:ATP binding"/>
    <property type="evidence" value="ECO:0007669"/>
    <property type="project" value="UniProtKB-UniRule"/>
</dbReference>
<feature type="short sequence motif" description="'HIGH' region" evidence="8">
    <location>
        <begin position="10"/>
        <end position="20"/>
    </location>
</feature>
<proteinExistence type="inferred from homology"/>
<dbReference type="InterPro" id="IPR020752">
    <property type="entry name" value="Glu-tRNA-synth_I_codon-bd_sub1"/>
</dbReference>
<evidence type="ECO:0000313" key="11">
    <source>
        <dbReference type="EMBL" id="HGZ79601.1"/>
    </source>
</evidence>
<evidence type="ECO:0000256" key="1">
    <source>
        <dbReference type="ARBA" id="ARBA00007894"/>
    </source>
</evidence>
<dbReference type="HAMAP" id="MF_00022">
    <property type="entry name" value="Glu_tRNA_synth_type1"/>
    <property type="match status" value="1"/>
</dbReference>
<dbReference type="Gene3D" id="1.10.10.350">
    <property type="match status" value="1"/>
</dbReference>
<sequence>MSEVRLRFAPSPTGYLHVGGARTALFNWLYARRMDGKFILRIEDTDLQRSTKEYEQAILDALRWCGLDWDEGPDVGGPYGPYRQSERTKAGIYSEYAKKLVEMGRAYYTVYDKIDKKKELLRTFEFPKDYVDQGHDVTITFKVQKGKTKFYDLLKGELEFDNSTIEDFVMIKSDGFPTYNFAVVIDDHLMRITHVFRGEDHVSNTPKQIMIYEALGWDIPQFMHIPLILGFDRTPLSKRHGATSVEHFRRIGILSRGLMNYLALLGWSVGEEEIFDVKEKVKHFNPSTISNKGVIFDPSKLEWVNGKHMRLMNIEELLEEFNDWISFAGKKMPQVERPYMLRVVQVCREKVNTLAQLYDFAYPFFFDDYSFEEQFVSEYLLSPFAEELLKKAIDMFISLEDWSVAGTERVCRDLAGLGIASKNKVFQTLRGAVTGRLVTPGLFETLSILGKQKTTERLTRALEYRSTKIRERTAQT</sequence>
<protein>
    <recommendedName>
        <fullName evidence="8">Glutamate--tRNA ligase</fullName>
        <ecNumber evidence="8">6.1.1.17</ecNumber>
    </recommendedName>
    <alternativeName>
        <fullName evidence="8">Glutamyl-tRNA synthetase</fullName>
        <shortName evidence="8">GluRS</shortName>
    </alternativeName>
</protein>